<accession>A0A1L7WAE2</accession>
<dbReference type="SUPFAM" id="SSF144083">
    <property type="entry name" value="Magnesium transport protein CorA, transmembrane region"/>
    <property type="match status" value="1"/>
</dbReference>
<evidence type="ECO:0000256" key="4">
    <source>
        <dbReference type="ARBA" id="ARBA00023136"/>
    </source>
</evidence>
<dbReference type="InterPro" id="IPR002523">
    <property type="entry name" value="MgTranspt_CorA/ZnTranspt_ZntB"/>
</dbReference>
<dbReference type="EMBL" id="FJOF01000017">
    <property type="protein sequence ID" value="CZR49579.1"/>
    <property type="molecule type" value="Genomic_DNA"/>
</dbReference>
<keyword evidence="4 5" id="KW-0472">Membrane</keyword>
<dbReference type="Gene3D" id="1.20.58.340">
    <property type="entry name" value="Magnesium transport protein CorA, transmembrane region"/>
    <property type="match status" value="1"/>
</dbReference>
<protein>
    <submittedName>
        <fullName evidence="6">Uncharacterized protein</fullName>
    </submittedName>
</protein>
<feature type="transmembrane region" description="Helical" evidence="5">
    <location>
        <begin position="470"/>
        <end position="492"/>
    </location>
</feature>
<dbReference type="RefSeq" id="XP_031090079.1">
    <property type="nucleotide sequence ID" value="XM_031224862.1"/>
</dbReference>
<sequence length="502" mass="57778">MQATKQARRLNYNHIYGMVEETMHLISPLSKDSISMTTKLSYIDHVCQRTQTNPCLKPLVDYLVKEPRFRSRVHILDIHSSPSSVFQAVEIPDEEISRIYQHSPLVCTRIVLVENINSRLVSQIGEALDIDPLFFAGHIITDFKDIENAPLPPSLATLPSIAAEKGYLNIHFQQVLDLGSSATFRNMAYSLKSDSNTPRNVRRLPSLFGRQLGLGRGCCSMLVKRLKETSICLLLVDPPITHVQAELQRTFPATRLHGGIEDFEQSASSNAVSYQSADKYWNNHSMLSCLLHYFGSNHSTFQDVPVTILGLAYYPVRIILNEWNVYTSLVSRYSKYYEYSISDMTYRLHNDDIIDLQRWRRRSQQSQHKLTALVDFINFQLDEEPKQKRWTLVLQDIRYLQRQIEIYSISLEQMLAVATSMVQILDSRRSIVEALHIKRLTYVALVFIPLSWVASLFSMGEGFLPGQEFFWIYFCISLPLVVFVLLLSATPYHKLSKLCKRK</sequence>
<comment type="subcellular location">
    <subcellularLocation>
        <location evidence="1">Membrane</location>
        <topology evidence="1">Multi-pass membrane protein</topology>
    </subcellularLocation>
</comment>
<gene>
    <name evidence="6" type="ORF">FPRO_15938</name>
</gene>
<evidence type="ECO:0000313" key="7">
    <source>
        <dbReference type="Proteomes" id="UP000183971"/>
    </source>
</evidence>
<organism evidence="6 7">
    <name type="scientific">Fusarium proliferatum (strain ET1)</name>
    <name type="common">Orchid endophyte fungus</name>
    <dbReference type="NCBI Taxonomy" id="1227346"/>
    <lineage>
        <taxon>Eukaryota</taxon>
        <taxon>Fungi</taxon>
        <taxon>Dikarya</taxon>
        <taxon>Ascomycota</taxon>
        <taxon>Pezizomycotina</taxon>
        <taxon>Sordariomycetes</taxon>
        <taxon>Hypocreomycetidae</taxon>
        <taxon>Hypocreales</taxon>
        <taxon>Nectriaceae</taxon>
        <taxon>Fusarium</taxon>
        <taxon>Fusarium fujikuroi species complex</taxon>
    </lineage>
</organism>
<keyword evidence="2 5" id="KW-0812">Transmembrane</keyword>
<dbReference type="GO" id="GO:0046873">
    <property type="term" value="F:metal ion transmembrane transporter activity"/>
    <property type="evidence" value="ECO:0007669"/>
    <property type="project" value="InterPro"/>
</dbReference>
<dbReference type="GeneID" id="42060793"/>
<keyword evidence="3 5" id="KW-1133">Transmembrane helix</keyword>
<dbReference type="Proteomes" id="UP000183971">
    <property type="component" value="Unassembled WGS sequence"/>
</dbReference>
<keyword evidence="7" id="KW-1185">Reference proteome</keyword>
<name>A0A1L7WAE2_FUSPR</name>
<evidence type="ECO:0000256" key="1">
    <source>
        <dbReference type="ARBA" id="ARBA00004141"/>
    </source>
</evidence>
<proteinExistence type="predicted"/>
<dbReference type="AlphaFoldDB" id="A0A1L7WAE2"/>
<dbReference type="InterPro" id="IPR045863">
    <property type="entry name" value="CorA_TM1_TM2"/>
</dbReference>
<evidence type="ECO:0000256" key="5">
    <source>
        <dbReference type="SAM" id="Phobius"/>
    </source>
</evidence>
<dbReference type="VEuPathDB" id="FungiDB:FPRO_15938"/>
<evidence type="ECO:0000313" key="6">
    <source>
        <dbReference type="EMBL" id="CZR49579.1"/>
    </source>
</evidence>
<evidence type="ECO:0000256" key="2">
    <source>
        <dbReference type="ARBA" id="ARBA00022692"/>
    </source>
</evidence>
<dbReference type="GO" id="GO:0016020">
    <property type="term" value="C:membrane"/>
    <property type="evidence" value="ECO:0007669"/>
    <property type="project" value="UniProtKB-SubCell"/>
</dbReference>
<reference evidence="7" key="1">
    <citation type="journal article" date="2016" name="Genome Biol. Evol.">
        <title>Comparative 'omics' of the Fusarium fujikuroi species complex highlights differences in genetic potential and metabolite synthesis.</title>
        <authorList>
            <person name="Niehaus E.-M."/>
            <person name="Muensterkoetter M."/>
            <person name="Proctor R.H."/>
            <person name="Brown D.W."/>
            <person name="Sharon A."/>
            <person name="Idan Y."/>
            <person name="Oren-Young L."/>
            <person name="Sieber C.M."/>
            <person name="Novak O."/>
            <person name="Pencik A."/>
            <person name="Tarkowska D."/>
            <person name="Hromadova K."/>
            <person name="Freeman S."/>
            <person name="Maymon M."/>
            <person name="Elazar M."/>
            <person name="Youssef S.A."/>
            <person name="El-Shabrawy E.S.M."/>
            <person name="Shalaby A.B.A."/>
            <person name="Houterman P."/>
            <person name="Brock N.L."/>
            <person name="Burkhardt I."/>
            <person name="Tsavkelova E.A."/>
            <person name="Dickschat J.S."/>
            <person name="Galuszka P."/>
            <person name="Gueldener U."/>
            <person name="Tudzynski B."/>
        </authorList>
    </citation>
    <scope>NUCLEOTIDE SEQUENCE [LARGE SCALE GENOMIC DNA]</scope>
    <source>
        <strain evidence="7">ET1</strain>
    </source>
</reference>
<dbReference type="Pfam" id="PF01544">
    <property type="entry name" value="CorA"/>
    <property type="match status" value="1"/>
</dbReference>
<feature type="transmembrane region" description="Helical" evidence="5">
    <location>
        <begin position="440"/>
        <end position="458"/>
    </location>
</feature>
<comment type="caution">
    <text evidence="6">The sequence shown here is derived from an EMBL/GenBank/DDBJ whole genome shotgun (WGS) entry which is preliminary data.</text>
</comment>
<evidence type="ECO:0000256" key="3">
    <source>
        <dbReference type="ARBA" id="ARBA00022989"/>
    </source>
</evidence>